<feature type="region of interest" description="Disordered" evidence="5">
    <location>
        <begin position="722"/>
        <end position="743"/>
    </location>
</feature>
<accession>A0A8T1VNI9</accession>
<feature type="compositionally biased region" description="Low complexity" evidence="5">
    <location>
        <begin position="565"/>
        <end position="585"/>
    </location>
</feature>
<evidence type="ECO:0000313" key="8">
    <source>
        <dbReference type="Proteomes" id="UP000694044"/>
    </source>
</evidence>
<dbReference type="Proteomes" id="UP000694044">
    <property type="component" value="Unassembled WGS sequence"/>
</dbReference>
<evidence type="ECO:0000256" key="2">
    <source>
        <dbReference type="ARBA" id="ARBA00022771"/>
    </source>
</evidence>
<evidence type="ECO:0000256" key="5">
    <source>
        <dbReference type="SAM" id="MobiDB-lite"/>
    </source>
</evidence>
<dbReference type="GO" id="GO:0008270">
    <property type="term" value="F:zinc ion binding"/>
    <property type="evidence" value="ECO:0007669"/>
    <property type="project" value="UniProtKB-KW"/>
</dbReference>
<name>A0A8T1VNI9_9STRA</name>
<sequence>MSSDPAGKQAATPSARILERVREDATDLALLATVTTHDWKLLSDKNGSQLYEMTGASLSSKVSTVRTFGKGGGGHPSEFYLVRAATTVRADVSSVLDVLRTSSSEHFRAVMKRIFGKQFESGAVVDSLSCTTPPPYAPRPDSTAGWQRFSEDDGYSANWVTLRAFTTLGGLDGHRDFTMVCYQDVFERAHISDELTRVGRRVARDPRRPQPVTGSRLVGVHTFSSMNFKDMPELPKSSKTDRLHFRNSGVIVEEVVEEDAHGPMVRVSLLLSLMPSKLVLKEVSQSPRMRVALAAGHEVAKKYRKWLQTLALGVSHLAEAAKPAVTMQPLSKMTWTESDHCFLCLKTFRTYRRRHHCRFCGEAICGSCSDFVNMASFDVNYGGSEGSSDSITVGHRKLDLRMASDGSGRSLGSENASRDNTEEFMETRGCNTCVSELQMNLTMLDHARKPEDPNLCSGSSSDSLPQLVNARLENTGVDHEDNQNSGCSSMHGPPPPYPGRDTDFERDQVMPMRAGDYQQYQQYSGQKMSFSTISSSSCSGLSHEEQDKLALYSSTSSVEFMGKEPPASISTSSNPSPSSFSASDPSLSAFLARDPDILALNGLTLSPGGSIKPSMVSAMDDDNQIDAVYKRNSRASGNRASYATTATTNEGSNHSQFNYSNMTPQEVQTSEQFIREANARGNLRMNRRPPLDTRRHQPRYQPDYEQRPVELANKKVYHMPQAAQGGLSPSTSQKSSYSAGSSHSDLIQLNAPVQGSVAPSKTDFVVFDENHRMEAPSRTQSTNDMIPLKF</sequence>
<dbReference type="InterPro" id="IPR017455">
    <property type="entry name" value="Znf_FYVE-rel"/>
</dbReference>
<dbReference type="PANTHER" id="PTHR43102">
    <property type="entry name" value="SLR1143 PROTEIN"/>
    <property type="match status" value="1"/>
</dbReference>
<reference evidence="7" key="1">
    <citation type="submission" date="2021-02" db="EMBL/GenBank/DDBJ databases">
        <authorList>
            <person name="Palmer J.M."/>
        </authorList>
    </citation>
    <scope>NUCLEOTIDE SEQUENCE</scope>
    <source>
        <strain evidence="7">SCRP734</strain>
    </source>
</reference>
<evidence type="ECO:0000256" key="3">
    <source>
        <dbReference type="ARBA" id="ARBA00022833"/>
    </source>
</evidence>
<evidence type="ECO:0000259" key="6">
    <source>
        <dbReference type="PROSITE" id="PS50178"/>
    </source>
</evidence>
<keyword evidence="3" id="KW-0862">Zinc</keyword>
<organism evidence="7 8">
    <name type="scientific">Phytophthora pseudosyringae</name>
    <dbReference type="NCBI Taxonomy" id="221518"/>
    <lineage>
        <taxon>Eukaryota</taxon>
        <taxon>Sar</taxon>
        <taxon>Stramenopiles</taxon>
        <taxon>Oomycota</taxon>
        <taxon>Peronosporomycetes</taxon>
        <taxon>Peronosporales</taxon>
        <taxon>Peronosporaceae</taxon>
        <taxon>Phytophthora</taxon>
    </lineage>
</organism>
<feature type="region of interest" description="Disordered" evidence="5">
    <location>
        <begin position="679"/>
        <end position="700"/>
    </location>
</feature>
<dbReference type="PANTHER" id="PTHR43102:SF2">
    <property type="entry name" value="GAF DOMAIN-CONTAINING PROTEIN"/>
    <property type="match status" value="1"/>
</dbReference>
<dbReference type="InterPro" id="IPR000306">
    <property type="entry name" value="Znf_FYVE"/>
</dbReference>
<gene>
    <name evidence="7" type="ORF">PHYPSEUDO_004271</name>
</gene>
<dbReference type="OrthoDB" id="63070at2759"/>
<comment type="caution">
    <text evidence="7">The sequence shown here is derived from an EMBL/GenBank/DDBJ whole genome shotgun (WGS) entry which is preliminary data.</text>
</comment>
<evidence type="ECO:0000256" key="4">
    <source>
        <dbReference type="PROSITE-ProRule" id="PRU00091"/>
    </source>
</evidence>
<protein>
    <recommendedName>
        <fullName evidence="6">FYVE-type domain-containing protein</fullName>
    </recommendedName>
</protein>
<feature type="compositionally biased region" description="Polar residues" evidence="5">
    <location>
        <begin position="727"/>
        <end position="743"/>
    </location>
</feature>
<feature type="region of interest" description="Disordered" evidence="5">
    <location>
        <begin position="562"/>
        <end position="585"/>
    </location>
</feature>
<dbReference type="SMART" id="SM00064">
    <property type="entry name" value="FYVE"/>
    <property type="match status" value="1"/>
</dbReference>
<keyword evidence="2 4" id="KW-0863">Zinc-finger</keyword>
<evidence type="ECO:0000256" key="1">
    <source>
        <dbReference type="ARBA" id="ARBA00022723"/>
    </source>
</evidence>
<feature type="domain" description="FYVE-type" evidence="6">
    <location>
        <begin position="335"/>
        <end position="438"/>
    </location>
</feature>
<proteinExistence type="predicted"/>
<feature type="region of interest" description="Disordered" evidence="5">
    <location>
        <begin position="403"/>
        <end position="422"/>
    </location>
</feature>
<evidence type="ECO:0000313" key="7">
    <source>
        <dbReference type="EMBL" id="KAG7382872.1"/>
    </source>
</evidence>
<keyword evidence="8" id="KW-1185">Reference proteome</keyword>
<dbReference type="EMBL" id="JAGDFM010000194">
    <property type="protein sequence ID" value="KAG7382872.1"/>
    <property type="molecule type" value="Genomic_DNA"/>
</dbReference>
<dbReference type="Pfam" id="PF01363">
    <property type="entry name" value="FYVE"/>
    <property type="match status" value="1"/>
</dbReference>
<dbReference type="AlphaFoldDB" id="A0A8T1VNI9"/>
<dbReference type="PROSITE" id="PS50178">
    <property type="entry name" value="ZF_FYVE"/>
    <property type="match status" value="1"/>
</dbReference>
<keyword evidence="1" id="KW-0479">Metal-binding</keyword>
<feature type="region of interest" description="Disordered" evidence="5">
    <location>
        <begin position="477"/>
        <end position="504"/>
    </location>
</feature>